<dbReference type="EMBL" id="AZHW01000283">
    <property type="protein sequence ID" value="ETX00971.1"/>
    <property type="molecule type" value="Genomic_DNA"/>
</dbReference>
<name>W4LTD0_ENTF1</name>
<accession>W4LTD0</accession>
<keyword evidence="2" id="KW-1185">Reference proteome</keyword>
<evidence type="ECO:0000313" key="2">
    <source>
        <dbReference type="Proteomes" id="UP000019141"/>
    </source>
</evidence>
<dbReference type="AlphaFoldDB" id="W4LTD0"/>
<dbReference type="HOGENOM" id="CLU_2750218_0_0_7"/>
<evidence type="ECO:0000313" key="1">
    <source>
        <dbReference type="EMBL" id="ETX00971.1"/>
    </source>
</evidence>
<reference evidence="1 2" key="1">
    <citation type="journal article" date="2014" name="Nature">
        <title>An environmental bacterial taxon with a large and distinct metabolic repertoire.</title>
        <authorList>
            <person name="Wilson M.C."/>
            <person name="Mori T."/>
            <person name="Ruckert C."/>
            <person name="Uria A.R."/>
            <person name="Helf M.J."/>
            <person name="Takada K."/>
            <person name="Gernert C."/>
            <person name="Steffens U.A."/>
            <person name="Heycke N."/>
            <person name="Schmitt S."/>
            <person name="Rinke C."/>
            <person name="Helfrich E.J."/>
            <person name="Brachmann A.O."/>
            <person name="Gurgui C."/>
            <person name="Wakimoto T."/>
            <person name="Kracht M."/>
            <person name="Crusemann M."/>
            <person name="Hentschel U."/>
            <person name="Abe I."/>
            <person name="Matsunaga S."/>
            <person name="Kalinowski J."/>
            <person name="Takeyama H."/>
            <person name="Piel J."/>
        </authorList>
    </citation>
    <scope>NUCLEOTIDE SEQUENCE [LARGE SCALE GENOMIC DNA]</scope>
    <source>
        <strain evidence="2">TSY1</strain>
    </source>
</reference>
<sequence length="70" mass="7991">MTDNEPKQLSLIDRRLVKSSAVISHSKAEEITYQHTVFCQTSLPYQNPGADIRAWEREQGRISLKVQTCS</sequence>
<organism evidence="1 2">
    <name type="scientific">Entotheonella factor</name>
    <dbReference type="NCBI Taxonomy" id="1429438"/>
    <lineage>
        <taxon>Bacteria</taxon>
        <taxon>Pseudomonadati</taxon>
        <taxon>Nitrospinota/Tectimicrobiota group</taxon>
        <taxon>Candidatus Tectimicrobiota</taxon>
        <taxon>Candidatus Entotheonellia</taxon>
        <taxon>Candidatus Entotheonellales</taxon>
        <taxon>Candidatus Entotheonellaceae</taxon>
        <taxon>Candidatus Entotheonella</taxon>
    </lineage>
</organism>
<protein>
    <submittedName>
        <fullName evidence="1">Uncharacterized protein</fullName>
    </submittedName>
</protein>
<gene>
    <name evidence="1" type="ORF">ETSY1_09235</name>
</gene>
<dbReference type="Proteomes" id="UP000019141">
    <property type="component" value="Unassembled WGS sequence"/>
</dbReference>
<comment type="caution">
    <text evidence="1">The sequence shown here is derived from an EMBL/GenBank/DDBJ whole genome shotgun (WGS) entry which is preliminary data.</text>
</comment>
<proteinExistence type="predicted"/>